<keyword evidence="6" id="KW-1185">Reference proteome</keyword>
<keyword evidence="1" id="KW-0677">Repeat</keyword>
<dbReference type="PANTHER" id="PTHR24201">
    <property type="entry name" value="ANK_REP_REGION DOMAIN-CONTAINING PROTEIN"/>
    <property type="match status" value="1"/>
</dbReference>
<dbReference type="OrthoDB" id="10057496at2759"/>
<evidence type="ECO:0000256" key="1">
    <source>
        <dbReference type="ARBA" id="ARBA00022737"/>
    </source>
</evidence>
<dbReference type="AlphaFoldDB" id="A0A9P1DGV0"/>
<gene>
    <name evidence="4" type="ORF">C1SCF055_LOCUS35273</name>
</gene>
<accession>A0A9P1DGV0</accession>
<evidence type="ECO:0000256" key="3">
    <source>
        <dbReference type="PROSITE-ProRule" id="PRU00023"/>
    </source>
</evidence>
<dbReference type="Proteomes" id="UP001152797">
    <property type="component" value="Unassembled WGS sequence"/>
</dbReference>
<dbReference type="EMBL" id="CAMXCT010004677">
    <property type="protein sequence ID" value="CAI4009950.1"/>
    <property type="molecule type" value="Genomic_DNA"/>
</dbReference>
<reference evidence="4" key="1">
    <citation type="submission" date="2022-10" db="EMBL/GenBank/DDBJ databases">
        <authorList>
            <person name="Chen Y."/>
            <person name="Dougan E. K."/>
            <person name="Chan C."/>
            <person name="Rhodes N."/>
            <person name="Thang M."/>
        </authorList>
    </citation>
    <scope>NUCLEOTIDE SEQUENCE</scope>
</reference>
<dbReference type="EMBL" id="CAMXCT020004677">
    <property type="protein sequence ID" value="CAL1163325.1"/>
    <property type="molecule type" value="Genomic_DNA"/>
</dbReference>
<comment type="caution">
    <text evidence="4">The sequence shown here is derived from an EMBL/GenBank/DDBJ whole genome shotgun (WGS) entry which is preliminary data.</text>
</comment>
<evidence type="ECO:0000313" key="5">
    <source>
        <dbReference type="EMBL" id="CAL4797262.1"/>
    </source>
</evidence>
<dbReference type="InterPro" id="IPR002110">
    <property type="entry name" value="Ankyrin_rpt"/>
</dbReference>
<reference evidence="5 6" key="2">
    <citation type="submission" date="2024-05" db="EMBL/GenBank/DDBJ databases">
        <authorList>
            <person name="Chen Y."/>
            <person name="Shah S."/>
            <person name="Dougan E. K."/>
            <person name="Thang M."/>
            <person name="Chan C."/>
        </authorList>
    </citation>
    <scope>NUCLEOTIDE SEQUENCE [LARGE SCALE GENOMIC DNA]</scope>
</reference>
<dbReference type="PROSITE" id="PS50088">
    <property type="entry name" value="ANK_REPEAT"/>
    <property type="match status" value="1"/>
</dbReference>
<evidence type="ECO:0000256" key="2">
    <source>
        <dbReference type="ARBA" id="ARBA00023043"/>
    </source>
</evidence>
<evidence type="ECO:0000313" key="6">
    <source>
        <dbReference type="Proteomes" id="UP001152797"/>
    </source>
</evidence>
<protein>
    <submittedName>
        <fullName evidence="5">Uveal autoantigen with coiled-coil domains and ankyrin repeats</fullName>
    </submittedName>
</protein>
<dbReference type="SUPFAM" id="SSF48403">
    <property type="entry name" value="Ankyrin repeat"/>
    <property type="match status" value="1"/>
</dbReference>
<sequence>MSLYKSDRGLLRIFPEGCKSGTASWAVEKTQPDRCVQNQTASSKQHATPEVRSCPQASYRILHSWGFDLAFFIHVFHVKLEYSYKYKMLQALVTDTQVWNVWQVNAAPLLLRWQRGDRDIDATEESGVSALHLAAGDNHGPLLSALLILNANRDVRDHLGRTAAHWAASRAQPCLVLLQRAGFDLRAPDLHGRTPLAIARMNGMILQD</sequence>
<proteinExistence type="predicted"/>
<dbReference type="InterPro" id="IPR036770">
    <property type="entry name" value="Ankyrin_rpt-contain_sf"/>
</dbReference>
<dbReference type="EMBL" id="CAMXCT030004677">
    <property type="protein sequence ID" value="CAL4797262.1"/>
    <property type="molecule type" value="Genomic_DNA"/>
</dbReference>
<dbReference type="Pfam" id="PF12796">
    <property type="entry name" value="Ank_2"/>
    <property type="match status" value="1"/>
</dbReference>
<dbReference type="PROSITE" id="PS50297">
    <property type="entry name" value="ANK_REP_REGION"/>
    <property type="match status" value="1"/>
</dbReference>
<dbReference type="InterPro" id="IPR050776">
    <property type="entry name" value="Ank_Repeat/CDKN_Inhibitor"/>
</dbReference>
<keyword evidence="2 3" id="KW-0040">ANK repeat</keyword>
<name>A0A9P1DGV0_9DINO</name>
<feature type="repeat" description="ANK" evidence="3">
    <location>
        <begin position="126"/>
        <end position="158"/>
    </location>
</feature>
<dbReference type="Gene3D" id="1.25.40.20">
    <property type="entry name" value="Ankyrin repeat-containing domain"/>
    <property type="match status" value="1"/>
</dbReference>
<evidence type="ECO:0000313" key="4">
    <source>
        <dbReference type="EMBL" id="CAI4009950.1"/>
    </source>
</evidence>
<organism evidence="4">
    <name type="scientific">Cladocopium goreaui</name>
    <dbReference type="NCBI Taxonomy" id="2562237"/>
    <lineage>
        <taxon>Eukaryota</taxon>
        <taxon>Sar</taxon>
        <taxon>Alveolata</taxon>
        <taxon>Dinophyceae</taxon>
        <taxon>Suessiales</taxon>
        <taxon>Symbiodiniaceae</taxon>
        <taxon>Cladocopium</taxon>
    </lineage>
</organism>